<dbReference type="Pfam" id="PF04542">
    <property type="entry name" value="Sigma70_r2"/>
    <property type="match status" value="1"/>
</dbReference>
<dbReference type="Proteomes" id="UP001324380">
    <property type="component" value="Chromosome"/>
</dbReference>
<evidence type="ECO:0000256" key="2">
    <source>
        <dbReference type="ARBA" id="ARBA00023015"/>
    </source>
</evidence>
<evidence type="ECO:0000256" key="1">
    <source>
        <dbReference type="ARBA" id="ARBA00010641"/>
    </source>
</evidence>
<name>A0ABZ0TVB9_9SPHI</name>
<feature type="domain" description="RNA polymerase sigma-70 region 2" evidence="5">
    <location>
        <begin position="25"/>
        <end position="88"/>
    </location>
</feature>
<dbReference type="PANTHER" id="PTHR43133:SF46">
    <property type="entry name" value="RNA POLYMERASE SIGMA-70 FACTOR ECF SUBFAMILY"/>
    <property type="match status" value="1"/>
</dbReference>
<dbReference type="Gene3D" id="1.10.1740.10">
    <property type="match status" value="1"/>
</dbReference>
<keyword evidence="2" id="KW-0805">Transcription regulation</keyword>
<feature type="domain" description="RNA polymerase sigma factor 70 region 4 type 2" evidence="6">
    <location>
        <begin position="124"/>
        <end position="174"/>
    </location>
</feature>
<evidence type="ECO:0000313" key="7">
    <source>
        <dbReference type="EMBL" id="WPU97049.1"/>
    </source>
</evidence>
<sequence>MIHQAVDNELWDAVVSDSSRAFVTLYNRYWKKLYKTAIFYLKDEAIAEEITHDVFVALWTRRKHLKIKNFQNYIHVTARYHVFKHLKAAGVNCVTYIDQLTDTSVTAVYNTADSKLSYEDLETELAQVLKSLPRRCQEIFWLSRVDNLSNEEIAVKLNISKRTVENQITFALRYLRMSYPKLSIVSLITISLCIIYIH</sequence>
<protein>
    <submittedName>
        <fullName evidence="7">RNA polymerase sigma-70 factor</fullName>
    </submittedName>
</protein>
<dbReference type="EMBL" id="CP139558">
    <property type="protein sequence ID" value="WPU97049.1"/>
    <property type="molecule type" value="Genomic_DNA"/>
</dbReference>
<evidence type="ECO:0000256" key="4">
    <source>
        <dbReference type="ARBA" id="ARBA00023163"/>
    </source>
</evidence>
<proteinExistence type="inferred from homology"/>
<dbReference type="InterPro" id="IPR014284">
    <property type="entry name" value="RNA_pol_sigma-70_dom"/>
</dbReference>
<dbReference type="InterPro" id="IPR014327">
    <property type="entry name" value="RNA_pol_sigma70_bacteroid"/>
</dbReference>
<keyword evidence="4" id="KW-0804">Transcription</keyword>
<dbReference type="SUPFAM" id="SSF88946">
    <property type="entry name" value="Sigma2 domain of RNA polymerase sigma factors"/>
    <property type="match status" value="1"/>
</dbReference>
<gene>
    <name evidence="7" type="ORF">SNE25_16120</name>
</gene>
<dbReference type="InterPro" id="IPR039425">
    <property type="entry name" value="RNA_pol_sigma-70-like"/>
</dbReference>
<organism evidence="7 8">
    <name type="scientific">Mucilaginibacter sabulilitoris</name>
    <dbReference type="NCBI Taxonomy" id="1173583"/>
    <lineage>
        <taxon>Bacteria</taxon>
        <taxon>Pseudomonadati</taxon>
        <taxon>Bacteroidota</taxon>
        <taxon>Sphingobacteriia</taxon>
        <taxon>Sphingobacteriales</taxon>
        <taxon>Sphingobacteriaceae</taxon>
        <taxon>Mucilaginibacter</taxon>
    </lineage>
</organism>
<reference evidence="7 8" key="1">
    <citation type="submission" date="2023-11" db="EMBL/GenBank/DDBJ databases">
        <title>Analysis of the Genomes of Mucilaginibacter gossypii cycad 4 and M. sabulilitoris SNA2: microbes with the potential for plant growth promotion.</title>
        <authorList>
            <person name="Hirsch A.M."/>
            <person name="Humm E."/>
            <person name="Rubbi M."/>
            <person name="Del Vecchio G."/>
            <person name="Ha S.M."/>
            <person name="Pellegrini M."/>
            <person name="Gunsalus R.P."/>
        </authorList>
    </citation>
    <scope>NUCLEOTIDE SEQUENCE [LARGE SCALE GENOMIC DNA]</scope>
    <source>
        <strain evidence="7 8">SNA2</strain>
    </source>
</reference>
<evidence type="ECO:0000313" key="8">
    <source>
        <dbReference type="Proteomes" id="UP001324380"/>
    </source>
</evidence>
<dbReference type="RefSeq" id="WP_321566135.1">
    <property type="nucleotide sequence ID" value="NZ_CP139558.1"/>
</dbReference>
<comment type="similarity">
    <text evidence="1">Belongs to the sigma-70 factor family. ECF subfamily.</text>
</comment>
<keyword evidence="3" id="KW-0731">Sigma factor</keyword>
<evidence type="ECO:0000256" key="3">
    <source>
        <dbReference type="ARBA" id="ARBA00023082"/>
    </source>
</evidence>
<accession>A0ABZ0TVB9</accession>
<dbReference type="Gene3D" id="1.10.10.10">
    <property type="entry name" value="Winged helix-like DNA-binding domain superfamily/Winged helix DNA-binding domain"/>
    <property type="match status" value="1"/>
</dbReference>
<dbReference type="InterPro" id="IPR036388">
    <property type="entry name" value="WH-like_DNA-bd_sf"/>
</dbReference>
<keyword evidence="8" id="KW-1185">Reference proteome</keyword>
<dbReference type="InterPro" id="IPR013325">
    <property type="entry name" value="RNA_pol_sigma_r2"/>
</dbReference>
<evidence type="ECO:0000259" key="5">
    <source>
        <dbReference type="Pfam" id="PF04542"/>
    </source>
</evidence>
<dbReference type="SUPFAM" id="SSF88659">
    <property type="entry name" value="Sigma3 and sigma4 domains of RNA polymerase sigma factors"/>
    <property type="match status" value="1"/>
</dbReference>
<evidence type="ECO:0000259" key="6">
    <source>
        <dbReference type="Pfam" id="PF08281"/>
    </source>
</evidence>
<dbReference type="PANTHER" id="PTHR43133">
    <property type="entry name" value="RNA POLYMERASE ECF-TYPE SIGMA FACTO"/>
    <property type="match status" value="1"/>
</dbReference>
<dbReference type="InterPro" id="IPR013324">
    <property type="entry name" value="RNA_pol_sigma_r3/r4-like"/>
</dbReference>
<dbReference type="InterPro" id="IPR007627">
    <property type="entry name" value="RNA_pol_sigma70_r2"/>
</dbReference>
<dbReference type="Pfam" id="PF08281">
    <property type="entry name" value="Sigma70_r4_2"/>
    <property type="match status" value="1"/>
</dbReference>
<dbReference type="InterPro" id="IPR013249">
    <property type="entry name" value="RNA_pol_sigma70_r4_t2"/>
</dbReference>
<dbReference type="NCBIfam" id="TIGR02937">
    <property type="entry name" value="sigma70-ECF"/>
    <property type="match status" value="1"/>
</dbReference>
<dbReference type="NCBIfam" id="TIGR02985">
    <property type="entry name" value="Sig70_bacteroi1"/>
    <property type="match status" value="1"/>
</dbReference>